<name>A0A0J1JB65_9GAMM</name>
<dbReference type="OrthoDB" id="5916800at2"/>
<dbReference type="EMBL" id="LDOV01000042">
    <property type="protein sequence ID" value="KLU98821.1"/>
    <property type="molecule type" value="Genomic_DNA"/>
</dbReference>
<evidence type="ECO:0008006" key="3">
    <source>
        <dbReference type="Google" id="ProtNLM"/>
    </source>
</evidence>
<sequence length="141" mass="15883">MKIKHLSLSTKHPERCATLLAALTEGEAKPFPSPTMDRAWLCVWNEAENSLIEFIPDDYALCYGEHAATYVRQPAPVAFNAAHVMLETTQSIEALACIADQHGLVHRFRPRFGGPLYEVWLDEALLIEFWSPEIQAYAAKL</sequence>
<protein>
    <recommendedName>
        <fullName evidence="3">Lactoylglutathione lyase</fullName>
    </recommendedName>
</protein>
<dbReference type="PATRIC" id="fig|754436.4.peg.4339"/>
<comment type="caution">
    <text evidence="1">The sequence shown here is derived from an EMBL/GenBank/DDBJ whole genome shotgun (WGS) entry which is preliminary data.</text>
</comment>
<evidence type="ECO:0000313" key="2">
    <source>
        <dbReference type="Proteomes" id="UP000036426"/>
    </source>
</evidence>
<keyword evidence="2" id="KW-1185">Reference proteome</keyword>
<proteinExistence type="predicted"/>
<dbReference type="RefSeq" id="WP_047876328.1">
    <property type="nucleotide sequence ID" value="NZ_BMYC01000029.1"/>
</dbReference>
<accession>A0A0J1JB65</accession>
<dbReference type="AlphaFoldDB" id="A0A0J1JB65"/>
<evidence type="ECO:0000313" key="1">
    <source>
        <dbReference type="EMBL" id="KLU98821.1"/>
    </source>
</evidence>
<reference evidence="1 2" key="1">
    <citation type="submission" date="2015-05" db="EMBL/GenBank/DDBJ databases">
        <title>Photobacterium galathea sp. nov.</title>
        <authorList>
            <person name="Machado H."/>
            <person name="Gram L."/>
        </authorList>
    </citation>
    <scope>NUCLEOTIDE SEQUENCE [LARGE SCALE GENOMIC DNA]</scope>
    <source>
        <strain evidence="1 2">DSM 25995</strain>
    </source>
</reference>
<dbReference type="Proteomes" id="UP000036426">
    <property type="component" value="Unassembled WGS sequence"/>
</dbReference>
<organism evidence="1 2">
    <name type="scientific">Photobacterium aphoticum</name>
    <dbReference type="NCBI Taxonomy" id="754436"/>
    <lineage>
        <taxon>Bacteria</taxon>
        <taxon>Pseudomonadati</taxon>
        <taxon>Pseudomonadota</taxon>
        <taxon>Gammaproteobacteria</taxon>
        <taxon>Vibrionales</taxon>
        <taxon>Vibrionaceae</taxon>
        <taxon>Photobacterium</taxon>
    </lineage>
</organism>
<gene>
    <name evidence="1" type="ORF">ABT58_20600</name>
</gene>